<name>A0AA37KN47_9BACT</name>
<dbReference type="Proteomes" id="UP001055105">
    <property type="component" value="Unassembled WGS sequence"/>
</dbReference>
<dbReference type="AlphaFoldDB" id="A0AA37KN47"/>
<gene>
    <name evidence="1" type="ORF">CE91St16_06510</name>
</gene>
<reference evidence="1" key="1">
    <citation type="submission" date="2022-01" db="EMBL/GenBank/DDBJ databases">
        <title>Novel bile acid biosynthetic pathways are enriched in the microbiome of centenarians.</title>
        <authorList>
            <person name="Sato Y."/>
            <person name="Atarashi K."/>
            <person name="Plichta R.D."/>
            <person name="Arai Y."/>
            <person name="Sasajima S."/>
            <person name="Kearney M.S."/>
            <person name="Suda W."/>
            <person name="Takeshita K."/>
            <person name="Sasaki T."/>
            <person name="Okamoto S."/>
            <person name="Skelly N.A."/>
            <person name="Okamura Y."/>
            <person name="Vlamakis H."/>
            <person name="Li Y."/>
            <person name="Tanoue T."/>
            <person name="Takei H."/>
            <person name="Nittono H."/>
            <person name="Narushima S."/>
            <person name="Irie J."/>
            <person name="Itoh H."/>
            <person name="Moriya K."/>
            <person name="Sugiura Y."/>
            <person name="Suematsu M."/>
            <person name="Moritoki N."/>
            <person name="Shibata S."/>
            <person name="Littman R.D."/>
            <person name="Fischbach A.M."/>
            <person name="Uwamino Y."/>
            <person name="Inoue T."/>
            <person name="Honda A."/>
            <person name="Hattori M."/>
            <person name="Murai T."/>
            <person name="Xavier J.R."/>
            <person name="Hirose N."/>
            <person name="Honda K."/>
        </authorList>
    </citation>
    <scope>NUCLEOTIDE SEQUENCE</scope>
    <source>
        <strain evidence="1">CE91-St16</strain>
    </source>
</reference>
<sequence length="59" mass="6478">MILLISIHDAAAAWAAAVIDEEQAANAWPALEREPDMSYRSFIRIAFYGMIADGKPLAD</sequence>
<comment type="caution">
    <text evidence="1">The sequence shown here is derived from an EMBL/GenBank/DDBJ whole genome shotgun (WGS) entry which is preliminary data.</text>
</comment>
<accession>A0AA37KN47</accession>
<dbReference type="EMBL" id="BQOL01000001">
    <property type="protein sequence ID" value="GKI17743.1"/>
    <property type="molecule type" value="Genomic_DNA"/>
</dbReference>
<organism evidence="1 2">
    <name type="scientific">Alistipes finegoldii</name>
    <dbReference type="NCBI Taxonomy" id="214856"/>
    <lineage>
        <taxon>Bacteria</taxon>
        <taxon>Pseudomonadati</taxon>
        <taxon>Bacteroidota</taxon>
        <taxon>Bacteroidia</taxon>
        <taxon>Bacteroidales</taxon>
        <taxon>Rikenellaceae</taxon>
        <taxon>Alistipes</taxon>
    </lineage>
</organism>
<proteinExistence type="predicted"/>
<evidence type="ECO:0000313" key="1">
    <source>
        <dbReference type="EMBL" id="GKI17743.1"/>
    </source>
</evidence>
<protein>
    <submittedName>
        <fullName evidence="1">Uncharacterized protein</fullName>
    </submittedName>
</protein>
<evidence type="ECO:0000313" key="2">
    <source>
        <dbReference type="Proteomes" id="UP001055105"/>
    </source>
</evidence>